<evidence type="ECO:0000256" key="8">
    <source>
        <dbReference type="ARBA" id="ARBA00022884"/>
    </source>
</evidence>
<comment type="caution">
    <text evidence="13">The sequence shown here is derived from an EMBL/GenBank/DDBJ whole genome shotgun (WGS) entry which is preliminary data.</text>
</comment>
<dbReference type="GO" id="GO:0005737">
    <property type="term" value="C:cytoplasm"/>
    <property type="evidence" value="ECO:0007669"/>
    <property type="project" value="UniProtKB-SubCell"/>
</dbReference>
<dbReference type="PANTHER" id="PTHR13370">
    <property type="entry name" value="RNA METHYLASE-RELATED"/>
    <property type="match status" value="1"/>
</dbReference>
<dbReference type="InterPro" id="IPR059073">
    <property type="entry name" value="TRMT11_N"/>
</dbReference>
<dbReference type="Pfam" id="PF01170">
    <property type="entry name" value="UPF0020"/>
    <property type="match status" value="1"/>
</dbReference>
<comment type="subcellular location">
    <subcellularLocation>
        <location evidence="1">Cytoplasm</location>
    </subcellularLocation>
</comment>
<dbReference type="AlphaFoldDB" id="A0A9P4NNX2"/>
<reference evidence="13" key="1">
    <citation type="journal article" date="2020" name="Stud. Mycol.">
        <title>101 Dothideomycetes genomes: a test case for predicting lifestyles and emergence of pathogens.</title>
        <authorList>
            <person name="Haridas S."/>
            <person name="Albert R."/>
            <person name="Binder M."/>
            <person name="Bloem J."/>
            <person name="Labutti K."/>
            <person name="Salamov A."/>
            <person name="Andreopoulos B."/>
            <person name="Baker S."/>
            <person name="Barry K."/>
            <person name="Bills G."/>
            <person name="Bluhm B."/>
            <person name="Cannon C."/>
            <person name="Castanera R."/>
            <person name="Culley D."/>
            <person name="Daum C."/>
            <person name="Ezra D."/>
            <person name="Gonzalez J."/>
            <person name="Henrissat B."/>
            <person name="Kuo A."/>
            <person name="Liang C."/>
            <person name="Lipzen A."/>
            <person name="Lutzoni F."/>
            <person name="Magnuson J."/>
            <person name="Mondo S."/>
            <person name="Nolan M."/>
            <person name="Ohm R."/>
            <person name="Pangilinan J."/>
            <person name="Park H.-J."/>
            <person name="Ramirez L."/>
            <person name="Alfaro M."/>
            <person name="Sun H."/>
            <person name="Tritt A."/>
            <person name="Yoshinaga Y."/>
            <person name="Zwiers L.-H."/>
            <person name="Turgeon B."/>
            <person name="Goodwin S."/>
            <person name="Spatafora J."/>
            <person name="Crous P."/>
            <person name="Grigoriev I."/>
        </authorList>
    </citation>
    <scope>NUCLEOTIDE SEQUENCE</scope>
    <source>
        <strain evidence="13">CBS 130266</strain>
    </source>
</reference>
<evidence type="ECO:0000256" key="2">
    <source>
        <dbReference type="ARBA" id="ARBA00022490"/>
    </source>
</evidence>
<comment type="similarity">
    <text evidence="10">Belongs to the class I-like SAM-binding methyltransferase superfamily. TRM11 methyltransferase family.</text>
</comment>
<dbReference type="GO" id="GO:0032259">
    <property type="term" value="P:methylation"/>
    <property type="evidence" value="ECO:0007669"/>
    <property type="project" value="UniProtKB-UniRule"/>
</dbReference>
<dbReference type="GO" id="GO:0008033">
    <property type="term" value="P:tRNA processing"/>
    <property type="evidence" value="ECO:0007669"/>
    <property type="project" value="UniProtKB-UniRule"/>
</dbReference>
<dbReference type="PANTHER" id="PTHR13370:SF3">
    <property type="entry name" value="TRNA (GUANINE(10)-N2)-METHYLTRANSFERASE HOMOLOG"/>
    <property type="match status" value="1"/>
</dbReference>
<dbReference type="Pfam" id="PF25904">
    <property type="entry name" value="Tmrp11_N"/>
    <property type="match status" value="1"/>
</dbReference>
<keyword evidence="8 10" id="KW-0694">RNA-binding</keyword>
<feature type="domain" description="tRNA (guanine(10)-N(2))-methyltransferase TRMT11 N-terminal" evidence="12">
    <location>
        <begin position="1"/>
        <end position="166"/>
    </location>
</feature>
<evidence type="ECO:0000313" key="13">
    <source>
        <dbReference type="EMBL" id="KAF2428818.1"/>
    </source>
</evidence>
<evidence type="ECO:0000313" key="14">
    <source>
        <dbReference type="Proteomes" id="UP000800235"/>
    </source>
</evidence>
<dbReference type="GO" id="GO:0043527">
    <property type="term" value="C:tRNA methyltransferase complex"/>
    <property type="evidence" value="ECO:0007669"/>
    <property type="project" value="UniProtKB-ARBA"/>
</dbReference>
<keyword evidence="2" id="KW-0963">Cytoplasm</keyword>
<keyword evidence="14" id="KW-1185">Reference proteome</keyword>
<evidence type="ECO:0000259" key="11">
    <source>
        <dbReference type="Pfam" id="PF01170"/>
    </source>
</evidence>
<proteinExistence type="inferred from homology"/>
<dbReference type="SUPFAM" id="SSF53335">
    <property type="entry name" value="S-adenosyl-L-methionine-dependent methyltransferases"/>
    <property type="match status" value="1"/>
</dbReference>
<keyword evidence="4 10" id="KW-0489">Methyltransferase</keyword>
<keyword evidence="7 10" id="KW-0819">tRNA processing</keyword>
<keyword evidence="3 10" id="KW-0820">tRNA-binding</keyword>
<evidence type="ECO:0000256" key="5">
    <source>
        <dbReference type="ARBA" id="ARBA00022679"/>
    </source>
</evidence>
<sequence>MEYVVRLAQVHESFRIPELKALASLANIDLEILTYSPDSPFCVIRLSSDEAARKLVSRSILTDSIYELWGSGTDYEALHADIHHRTQHRWPEYKTCSFKFKVLGYQHTLSQRAQVKVIESFDYLPFEGPIKMKNPEYDFGVLEHYVIRTKIPTIIYFGRFIADGGRNIYLPYDLKKRQYISTTSMDSELTFITANIAMAAPGKLLYDPFVGTGSLPIACSHFGAMTMGSDIDGRTVRGTKEKNITTNFDQYGLRPCLLDNFTSDLTNTPLRLTRFLDGIVCDPPYGVREGLRTLGKKDGTGLEVVYIDGVAAHLRPNYIHPKKSYSFDAMLEDVLDFAVLTLVDGGRLCMWMPTANEQGNEVDIPKHPSLQLEDVSTQAFNKWSRCLLTYSRLPDSEVVEVKTRTRPEILPGANADTLNSFRKRYFQGFRTPESTNGTRTP</sequence>
<evidence type="ECO:0000259" key="12">
    <source>
        <dbReference type="Pfam" id="PF25904"/>
    </source>
</evidence>
<dbReference type="EMBL" id="MU007052">
    <property type="protein sequence ID" value="KAF2428818.1"/>
    <property type="molecule type" value="Genomic_DNA"/>
</dbReference>
<dbReference type="GO" id="GO:0000049">
    <property type="term" value="F:tRNA binding"/>
    <property type="evidence" value="ECO:0007669"/>
    <property type="project" value="UniProtKB-UniRule"/>
</dbReference>
<dbReference type="Proteomes" id="UP000800235">
    <property type="component" value="Unassembled WGS sequence"/>
</dbReference>
<evidence type="ECO:0000256" key="9">
    <source>
        <dbReference type="ARBA" id="ARBA00066937"/>
    </source>
</evidence>
<dbReference type="OrthoDB" id="296065at2759"/>
<dbReference type="GO" id="GO:0160102">
    <property type="term" value="F:tRNA (guanine(10)-N2)-methyltransferase activity"/>
    <property type="evidence" value="ECO:0007669"/>
    <property type="project" value="UniProtKB-EC"/>
</dbReference>
<dbReference type="Gene3D" id="3.40.50.150">
    <property type="entry name" value="Vaccinia Virus protein VP39"/>
    <property type="match status" value="1"/>
</dbReference>
<dbReference type="InterPro" id="IPR002052">
    <property type="entry name" value="DNA_methylase_N6_adenine_CS"/>
</dbReference>
<evidence type="ECO:0000256" key="3">
    <source>
        <dbReference type="ARBA" id="ARBA00022555"/>
    </source>
</evidence>
<name>A0A9P4NNX2_9PEZI</name>
<evidence type="ECO:0000256" key="7">
    <source>
        <dbReference type="ARBA" id="ARBA00022694"/>
    </source>
</evidence>
<gene>
    <name evidence="13" type="ORF">EJ08DRAFT_614735</name>
</gene>
<dbReference type="InterPro" id="IPR029063">
    <property type="entry name" value="SAM-dependent_MTases_sf"/>
</dbReference>
<evidence type="ECO:0000256" key="6">
    <source>
        <dbReference type="ARBA" id="ARBA00022691"/>
    </source>
</evidence>
<dbReference type="EC" id="2.1.1.214" evidence="9"/>
<evidence type="ECO:0000256" key="1">
    <source>
        <dbReference type="ARBA" id="ARBA00004496"/>
    </source>
</evidence>
<dbReference type="PIRSF" id="PIRSF017259">
    <property type="entry name" value="tRNA_mtfrase_TRM11"/>
    <property type="match status" value="1"/>
</dbReference>
<keyword evidence="6 10" id="KW-0949">S-adenosyl-L-methionine</keyword>
<evidence type="ECO:0000256" key="10">
    <source>
        <dbReference type="PROSITE-ProRule" id="PRU00959"/>
    </source>
</evidence>
<dbReference type="PROSITE" id="PS51627">
    <property type="entry name" value="SAM_MT_TRM11"/>
    <property type="match status" value="1"/>
</dbReference>
<feature type="domain" description="Ribosomal RNA large subunit methyltransferase K/L-like methyltransferase" evidence="11">
    <location>
        <begin position="176"/>
        <end position="289"/>
    </location>
</feature>
<protein>
    <recommendedName>
        <fullName evidence="9">tRNA (guanine(10)-N(2))-methyltransferase</fullName>
        <ecNumber evidence="9">2.1.1.214</ecNumber>
    </recommendedName>
</protein>
<dbReference type="InterPro" id="IPR000241">
    <property type="entry name" value="RlmKL-like_Mtase"/>
</dbReference>
<evidence type="ECO:0000256" key="4">
    <source>
        <dbReference type="ARBA" id="ARBA00022603"/>
    </source>
</evidence>
<organism evidence="13 14">
    <name type="scientific">Tothia fuscella</name>
    <dbReference type="NCBI Taxonomy" id="1048955"/>
    <lineage>
        <taxon>Eukaryota</taxon>
        <taxon>Fungi</taxon>
        <taxon>Dikarya</taxon>
        <taxon>Ascomycota</taxon>
        <taxon>Pezizomycotina</taxon>
        <taxon>Dothideomycetes</taxon>
        <taxon>Pleosporomycetidae</taxon>
        <taxon>Venturiales</taxon>
        <taxon>Cylindrosympodiaceae</taxon>
        <taxon>Tothia</taxon>
    </lineage>
</organism>
<dbReference type="InterPro" id="IPR016691">
    <property type="entry name" value="TRMT11"/>
</dbReference>
<accession>A0A9P4NNX2</accession>
<dbReference type="PROSITE" id="PS00092">
    <property type="entry name" value="N6_MTASE"/>
    <property type="match status" value="1"/>
</dbReference>
<keyword evidence="5 10" id="KW-0808">Transferase</keyword>